<feature type="region of interest" description="Disordered" evidence="1">
    <location>
        <begin position="1"/>
        <end position="25"/>
    </location>
</feature>
<name>V4NK34_EUTSA</name>
<sequence>MVSGLKCSELEENGEEEDESSDLEYDWGDVENGHTTVELLDVLIETEGTEDNKDERLCLAMLILIESLVIPRAQNLQPLMCYPWGRDSCMILLHWVQKAVPSWLSKPKYDLHSFPSFRVLNTVEPPTSFLCEKYRRLMNPGTNQVVTIEGYRDVVCVLPSIQGDLEDTMFLEEKTMKIDTLVDIVTKSY</sequence>
<feature type="compositionally biased region" description="Acidic residues" evidence="1">
    <location>
        <begin position="10"/>
        <end position="25"/>
    </location>
</feature>
<organism evidence="2 3">
    <name type="scientific">Eutrema salsugineum</name>
    <name type="common">Saltwater cress</name>
    <name type="synonym">Sisymbrium salsugineum</name>
    <dbReference type="NCBI Taxonomy" id="72664"/>
    <lineage>
        <taxon>Eukaryota</taxon>
        <taxon>Viridiplantae</taxon>
        <taxon>Streptophyta</taxon>
        <taxon>Embryophyta</taxon>
        <taxon>Tracheophyta</taxon>
        <taxon>Spermatophyta</taxon>
        <taxon>Magnoliopsida</taxon>
        <taxon>eudicotyledons</taxon>
        <taxon>Gunneridae</taxon>
        <taxon>Pentapetalae</taxon>
        <taxon>rosids</taxon>
        <taxon>malvids</taxon>
        <taxon>Brassicales</taxon>
        <taxon>Brassicaceae</taxon>
        <taxon>Eutremeae</taxon>
        <taxon>Eutrema</taxon>
    </lineage>
</organism>
<dbReference type="Gramene" id="ESQ46711">
    <property type="protein sequence ID" value="ESQ46711"/>
    <property type="gene ID" value="EUTSA_v10028115mg"/>
</dbReference>
<dbReference type="Proteomes" id="UP000030689">
    <property type="component" value="Unassembled WGS sequence"/>
</dbReference>
<dbReference type="AlphaFoldDB" id="V4NK34"/>
<evidence type="ECO:0000313" key="2">
    <source>
        <dbReference type="EMBL" id="ESQ46711.1"/>
    </source>
</evidence>
<evidence type="ECO:0000313" key="3">
    <source>
        <dbReference type="Proteomes" id="UP000030689"/>
    </source>
</evidence>
<dbReference type="EMBL" id="KI517416">
    <property type="protein sequence ID" value="ESQ46711.1"/>
    <property type="molecule type" value="Genomic_DNA"/>
</dbReference>
<reference evidence="2 3" key="1">
    <citation type="journal article" date="2013" name="Front. Plant Sci.">
        <title>The Reference Genome of the Halophytic Plant Eutrema salsugineum.</title>
        <authorList>
            <person name="Yang R."/>
            <person name="Jarvis D.E."/>
            <person name="Chen H."/>
            <person name="Beilstein M.A."/>
            <person name="Grimwood J."/>
            <person name="Jenkins J."/>
            <person name="Shu S."/>
            <person name="Prochnik S."/>
            <person name="Xin M."/>
            <person name="Ma C."/>
            <person name="Schmutz J."/>
            <person name="Wing R.A."/>
            <person name="Mitchell-Olds T."/>
            <person name="Schumaker K.S."/>
            <person name="Wang X."/>
        </authorList>
    </citation>
    <scope>NUCLEOTIDE SEQUENCE [LARGE SCALE GENOMIC DNA]</scope>
</reference>
<evidence type="ECO:0000256" key="1">
    <source>
        <dbReference type="SAM" id="MobiDB-lite"/>
    </source>
</evidence>
<accession>V4NK34</accession>
<proteinExistence type="predicted"/>
<gene>
    <name evidence="2" type="ORF">EUTSA_v10028115mg</name>
</gene>
<evidence type="ECO:0008006" key="4">
    <source>
        <dbReference type="Google" id="ProtNLM"/>
    </source>
</evidence>
<dbReference type="KEGG" id="eus:EUTSA_v10028115mg"/>
<protein>
    <recommendedName>
        <fullName evidence="4">DUF1985 domain-containing protein</fullName>
    </recommendedName>
</protein>
<keyword evidence="3" id="KW-1185">Reference proteome</keyword>